<organism evidence="2 3">
    <name type="scientific">Cuscuta epithymum</name>
    <dbReference type="NCBI Taxonomy" id="186058"/>
    <lineage>
        <taxon>Eukaryota</taxon>
        <taxon>Viridiplantae</taxon>
        <taxon>Streptophyta</taxon>
        <taxon>Embryophyta</taxon>
        <taxon>Tracheophyta</taxon>
        <taxon>Spermatophyta</taxon>
        <taxon>Magnoliopsida</taxon>
        <taxon>eudicotyledons</taxon>
        <taxon>Gunneridae</taxon>
        <taxon>Pentapetalae</taxon>
        <taxon>asterids</taxon>
        <taxon>lamiids</taxon>
        <taxon>Solanales</taxon>
        <taxon>Convolvulaceae</taxon>
        <taxon>Cuscuteae</taxon>
        <taxon>Cuscuta</taxon>
        <taxon>Cuscuta subgen. Cuscuta</taxon>
    </lineage>
</organism>
<sequence>MPGSDADSSAVTQSRPLIVYEVIPINFKITENKLCGSNYLEWSKTIKRYLKSIDKYTHLVDDPPKEEVDKAANDAWLRDDSRLFIQIQNSMENDIMGYVSHCDIVKELFDYLEFMYSGKGNLNHIYEVSKAFYRAEMKDKPLMAYFMDFKKTYEELNALMPFSPDIKVQQKQREQMAVMSFLAGLTTDFETAKSHILSGDAVSSLQDAFSRVLRTDTSSTSPAPQPSNAFVGQVPKKVRNGHALDRLAKE</sequence>
<feature type="compositionally biased region" description="Polar residues" evidence="1">
    <location>
        <begin position="215"/>
        <end position="230"/>
    </location>
</feature>
<dbReference type="EMBL" id="CAMAPF010000083">
    <property type="protein sequence ID" value="CAH9095077.1"/>
    <property type="molecule type" value="Genomic_DNA"/>
</dbReference>
<dbReference type="PANTHER" id="PTHR37610:SF77">
    <property type="entry name" value="INTEGRASE CATALYTIC DOMAIN-CONTAINING PROTEIN"/>
    <property type="match status" value="1"/>
</dbReference>
<dbReference type="Proteomes" id="UP001152523">
    <property type="component" value="Unassembled WGS sequence"/>
</dbReference>
<evidence type="ECO:0000313" key="2">
    <source>
        <dbReference type="EMBL" id="CAH9095077.1"/>
    </source>
</evidence>
<evidence type="ECO:0008006" key="4">
    <source>
        <dbReference type="Google" id="ProtNLM"/>
    </source>
</evidence>
<reference evidence="2" key="1">
    <citation type="submission" date="2022-07" db="EMBL/GenBank/DDBJ databases">
        <authorList>
            <person name="Macas J."/>
            <person name="Novak P."/>
            <person name="Neumann P."/>
        </authorList>
    </citation>
    <scope>NUCLEOTIDE SEQUENCE</scope>
</reference>
<dbReference type="Pfam" id="PF14223">
    <property type="entry name" value="Retrotran_gag_2"/>
    <property type="match status" value="1"/>
</dbReference>
<evidence type="ECO:0000313" key="3">
    <source>
        <dbReference type="Proteomes" id="UP001152523"/>
    </source>
</evidence>
<gene>
    <name evidence="2" type="ORF">CEPIT_LOCUS13148</name>
</gene>
<feature type="region of interest" description="Disordered" evidence="1">
    <location>
        <begin position="215"/>
        <end position="235"/>
    </location>
</feature>
<evidence type="ECO:0000256" key="1">
    <source>
        <dbReference type="SAM" id="MobiDB-lite"/>
    </source>
</evidence>
<keyword evidence="3" id="KW-1185">Reference proteome</keyword>
<protein>
    <recommendedName>
        <fullName evidence="4">Retrotransposon Copia-like N-terminal domain-containing protein</fullName>
    </recommendedName>
</protein>
<proteinExistence type="predicted"/>
<dbReference type="AlphaFoldDB" id="A0AAV0D8T4"/>
<name>A0AAV0D8T4_9ASTE</name>
<accession>A0AAV0D8T4</accession>
<dbReference type="PANTHER" id="PTHR37610">
    <property type="entry name" value="CCHC-TYPE DOMAIN-CONTAINING PROTEIN"/>
    <property type="match status" value="1"/>
</dbReference>
<comment type="caution">
    <text evidence="2">The sequence shown here is derived from an EMBL/GenBank/DDBJ whole genome shotgun (WGS) entry which is preliminary data.</text>
</comment>